<keyword evidence="2" id="KW-0812">Transmembrane</keyword>
<feature type="transmembrane region" description="Helical" evidence="2">
    <location>
        <begin position="75"/>
        <end position="101"/>
    </location>
</feature>
<feature type="compositionally biased region" description="Low complexity" evidence="1">
    <location>
        <begin position="119"/>
        <end position="155"/>
    </location>
</feature>
<comment type="caution">
    <text evidence="3">The sequence shown here is derived from an EMBL/GenBank/DDBJ whole genome shotgun (WGS) entry which is preliminary data.</text>
</comment>
<keyword evidence="2" id="KW-1133">Transmembrane helix</keyword>
<dbReference type="EMBL" id="PTJD01000005">
    <property type="protein sequence ID" value="PPK96035.1"/>
    <property type="molecule type" value="Genomic_DNA"/>
</dbReference>
<feature type="transmembrane region" description="Helical" evidence="2">
    <location>
        <begin position="22"/>
        <end position="54"/>
    </location>
</feature>
<proteinExistence type="predicted"/>
<evidence type="ECO:0000256" key="1">
    <source>
        <dbReference type="SAM" id="MobiDB-lite"/>
    </source>
</evidence>
<keyword evidence="2" id="KW-0472">Membrane</keyword>
<protein>
    <recommendedName>
        <fullName evidence="5">DUF4190 domain-containing protein</fullName>
    </recommendedName>
</protein>
<evidence type="ECO:0000256" key="2">
    <source>
        <dbReference type="SAM" id="Phobius"/>
    </source>
</evidence>
<organism evidence="3 4">
    <name type="scientific">Kineococcus xinjiangensis</name>
    <dbReference type="NCBI Taxonomy" id="512762"/>
    <lineage>
        <taxon>Bacteria</taxon>
        <taxon>Bacillati</taxon>
        <taxon>Actinomycetota</taxon>
        <taxon>Actinomycetes</taxon>
        <taxon>Kineosporiales</taxon>
        <taxon>Kineosporiaceae</taxon>
        <taxon>Kineococcus</taxon>
    </lineage>
</organism>
<dbReference type="OrthoDB" id="3874174at2"/>
<gene>
    <name evidence="3" type="ORF">CLV92_105135</name>
</gene>
<sequence>MVYAPPAPPSAPLATPRNGLGLAGFVLGVTGVVVSLGVVTFAVSAPLGLAGLVVGCCALPRLRRGEATNGTLTRVGIGLSALALVLSLIGGLASAAVVAWYQETRTGTAPPAPAPPASAPAGTPGATAAAPAPSPSTPAATAPAPSEAAPAADGGTTAAGAVLGFGETATVDFSSTDEPGGRVQVRLDAVDTGNPQDLESLGLGDRAAGMVPHYLRFTVTGVANSQNLEFSDLNHNLGGLLPDGSEAAKVHLLGDFAPCNGESFPSGFADGASFQTCVVYLASPTAPVTGASYEDSGTPYDLFDGAPIRWQR</sequence>
<evidence type="ECO:0008006" key="5">
    <source>
        <dbReference type="Google" id="ProtNLM"/>
    </source>
</evidence>
<dbReference type="AlphaFoldDB" id="A0A2S6IPD8"/>
<keyword evidence="4" id="KW-1185">Reference proteome</keyword>
<feature type="region of interest" description="Disordered" evidence="1">
    <location>
        <begin position="106"/>
        <end position="155"/>
    </location>
</feature>
<reference evidence="3 4" key="1">
    <citation type="submission" date="2018-02" db="EMBL/GenBank/DDBJ databases">
        <title>Genomic Encyclopedia of Archaeal and Bacterial Type Strains, Phase II (KMG-II): from individual species to whole genera.</title>
        <authorList>
            <person name="Goeker M."/>
        </authorList>
    </citation>
    <scope>NUCLEOTIDE SEQUENCE [LARGE SCALE GENOMIC DNA]</scope>
    <source>
        <strain evidence="3 4">DSM 22857</strain>
    </source>
</reference>
<accession>A0A2S6IPD8</accession>
<name>A0A2S6IPD8_9ACTN</name>
<dbReference type="Proteomes" id="UP000239485">
    <property type="component" value="Unassembled WGS sequence"/>
</dbReference>
<dbReference type="RefSeq" id="WP_104432415.1">
    <property type="nucleotide sequence ID" value="NZ_PTJD01000005.1"/>
</dbReference>
<evidence type="ECO:0000313" key="3">
    <source>
        <dbReference type="EMBL" id="PPK96035.1"/>
    </source>
</evidence>
<evidence type="ECO:0000313" key="4">
    <source>
        <dbReference type="Proteomes" id="UP000239485"/>
    </source>
</evidence>